<proteinExistence type="predicted"/>
<dbReference type="Proteomes" id="UP000198775">
    <property type="component" value="Unassembled WGS sequence"/>
</dbReference>
<feature type="region of interest" description="Disordered" evidence="1">
    <location>
        <begin position="25"/>
        <end position="49"/>
    </location>
</feature>
<gene>
    <name evidence="2" type="ORF">SAMN05216388_104418</name>
</gene>
<name>A0A1H8VYI7_9EURY</name>
<dbReference type="InterPro" id="IPR055959">
    <property type="entry name" value="DUF7537"/>
</dbReference>
<dbReference type="PROSITE" id="PS51257">
    <property type="entry name" value="PROKAR_LIPOPROTEIN"/>
    <property type="match status" value="1"/>
</dbReference>
<organism evidence="2 3">
    <name type="scientific">Halorientalis persicus</name>
    <dbReference type="NCBI Taxonomy" id="1367881"/>
    <lineage>
        <taxon>Archaea</taxon>
        <taxon>Methanobacteriati</taxon>
        <taxon>Methanobacteriota</taxon>
        <taxon>Stenosarchaea group</taxon>
        <taxon>Halobacteria</taxon>
        <taxon>Halobacteriales</taxon>
        <taxon>Haloarculaceae</taxon>
        <taxon>Halorientalis</taxon>
    </lineage>
</organism>
<dbReference type="EMBL" id="FOCX01000044">
    <property type="protein sequence ID" value="SEP20461.1"/>
    <property type="molecule type" value="Genomic_DNA"/>
</dbReference>
<evidence type="ECO:0000313" key="2">
    <source>
        <dbReference type="EMBL" id="SEP20461.1"/>
    </source>
</evidence>
<reference evidence="3" key="1">
    <citation type="submission" date="2016-10" db="EMBL/GenBank/DDBJ databases">
        <authorList>
            <person name="Varghese N."/>
            <person name="Submissions S."/>
        </authorList>
    </citation>
    <scope>NUCLEOTIDE SEQUENCE [LARGE SCALE GENOMIC DNA]</scope>
    <source>
        <strain evidence="3">IBRC-M 10043</strain>
    </source>
</reference>
<sequence length="275" mass="29504">MDRRVALAVAVAVAMVLAGCSWVEQPDTDRPASTNATEGSDGGTIPAGRLNDHTAVLANESYELDIAVTIRTPSRSRNATVAVASDPDGQRQLIRTRSRNGTLDRYVNDTAVFSRVETNGTTEYGRTALGNARFSTAHTDGVRIGRLATIYEFGQFEPAGNVTRDGQRYAAFELERVNTGSNATVRLDHSSGRILVAPNGVIRRATIDLRGTQRGEPFVYAIDYRISGVGDVSVQPPAWLDETRVRDNSTNATGTPQNGTAAQTTSVSGLSVRFS</sequence>
<keyword evidence="3" id="KW-1185">Reference proteome</keyword>
<dbReference type="RefSeq" id="WP_092664323.1">
    <property type="nucleotide sequence ID" value="NZ_FOCX01000044.1"/>
</dbReference>
<feature type="compositionally biased region" description="Polar residues" evidence="1">
    <location>
        <begin position="248"/>
        <end position="275"/>
    </location>
</feature>
<dbReference type="OrthoDB" id="238159at2157"/>
<feature type="region of interest" description="Disordered" evidence="1">
    <location>
        <begin position="247"/>
        <end position="275"/>
    </location>
</feature>
<dbReference type="AlphaFoldDB" id="A0A1H8VYI7"/>
<evidence type="ECO:0000256" key="1">
    <source>
        <dbReference type="SAM" id="MobiDB-lite"/>
    </source>
</evidence>
<protein>
    <submittedName>
        <fullName evidence="2">Uncharacterized protein</fullName>
    </submittedName>
</protein>
<evidence type="ECO:0000313" key="3">
    <source>
        <dbReference type="Proteomes" id="UP000198775"/>
    </source>
</evidence>
<dbReference type="Pfam" id="PF24381">
    <property type="entry name" value="DUF7537"/>
    <property type="match status" value="1"/>
</dbReference>
<accession>A0A1H8VYI7</accession>